<keyword evidence="3" id="KW-1185">Reference proteome</keyword>
<evidence type="ECO:0000313" key="2">
    <source>
        <dbReference type="EMBL" id="RHW34930.1"/>
    </source>
</evidence>
<dbReference type="EMBL" id="QWEI01000007">
    <property type="protein sequence ID" value="RHW34930.1"/>
    <property type="molecule type" value="Genomic_DNA"/>
</dbReference>
<name>A0A396SKD0_9BACL</name>
<evidence type="ECO:0000313" key="3">
    <source>
        <dbReference type="Proteomes" id="UP000265692"/>
    </source>
</evidence>
<evidence type="ECO:0000256" key="1">
    <source>
        <dbReference type="SAM" id="MobiDB-lite"/>
    </source>
</evidence>
<feature type="compositionally biased region" description="Basic and acidic residues" evidence="1">
    <location>
        <begin position="19"/>
        <end position="29"/>
    </location>
</feature>
<feature type="compositionally biased region" description="Basic residues" evidence="1">
    <location>
        <begin position="30"/>
        <end position="43"/>
    </location>
</feature>
<dbReference type="Proteomes" id="UP000265692">
    <property type="component" value="Unassembled WGS sequence"/>
</dbReference>
<proteinExistence type="predicted"/>
<dbReference type="AlphaFoldDB" id="A0A396SKD0"/>
<sequence length="66" mass="7690">MAIKYYMQKLIGVKGRLLREQPEPREPAGAKRRGGSIRARGKRPRNENQFPIYQKNDGFFVTKIPM</sequence>
<reference evidence="2 3" key="1">
    <citation type="submission" date="2018-08" db="EMBL/GenBank/DDBJ databases">
        <title>Lysinibacillus sp. YLB-03 draft genome sequence.</title>
        <authorList>
            <person name="Yu L."/>
        </authorList>
    </citation>
    <scope>NUCLEOTIDE SEQUENCE [LARGE SCALE GENOMIC DNA]</scope>
    <source>
        <strain evidence="2 3">YLB-03</strain>
    </source>
</reference>
<protein>
    <submittedName>
        <fullName evidence="2">Uncharacterized protein</fullName>
    </submittedName>
</protein>
<feature type="region of interest" description="Disordered" evidence="1">
    <location>
        <begin position="19"/>
        <end position="50"/>
    </location>
</feature>
<comment type="caution">
    <text evidence="2">The sequence shown here is derived from an EMBL/GenBank/DDBJ whole genome shotgun (WGS) entry which is preliminary data.</text>
</comment>
<accession>A0A396SKD0</accession>
<gene>
    <name evidence="2" type="ORF">D1B33_12835</name>
</gene>
<organism evidence="2 3">
    <name type="scientific">Ureibacillus yapensis</name>
    <dbReference type="NCBI Taxonomy" id="2304605"/>
    <lineage>
        <taxon>Bacteria</taxon>
        <taxon>Bacillati</taxon>
        <taxon>Bacillota</taxon>
        <taxon>Bacilli</taxon>
        <taxon>Bacillales</taxon>
        <taxon>Caryophanaceae</taxon>
        <taxon>Ureibacillus</taxon>
    </lineage>
</organism>